<keyword evidence="7" id="KW-0816">Tricarboxylic acid cycle</keyword>
<evidence type="ECO:0000313" key="16">
    <source>
        <dbReference type="EMBL" id="SUO92764.1"/>
    </source>
</evidence>
<dbReference type="GO" id="GO:0016020">
    <property type="term" value="C:membrane"/>
    <property type="evidence" value="ECO:0007669"/>
    <property type="project" value="UniProtKB-SubCell"/>
</dbReference>
<comment type="subcellular location">
    <subcellularLocation>
        <location evidence="3">Membrane</location>
        <topology evidence="3">Multi-pass membrane protein</topology>
    </subcellularLocation>
</comment>
<evidence type="ECO:0000256" key="6">
    <source>
        <dbReference type="ARBA" id="ARBA00022448"/>
    </source>
</evidence>
<evidence type="ECO:0000256" key="13">
    <source>
        <dbReference type="ARBA" id="ARBA00023004"/>
    </source>
</evidence>
<evidence type="ECO:0000313" key="17">
    <source>
        <dbReference type="Proteomes" id="UP000254575"/>
    </source>
</evidence>
<keyword evidence="10" id="KW-0479">Metal-binding</keyword>
<dbReference type="UniPathway" id="UPA00223"/>
<evidence type="ECO:0000256" key="8">
    <source>
        <dbReference type="ARBA" id="ARBA00022617"/>
    </source>
</evidence>
<dbReference type="InterPro" id="IPR014312">
    <property type="entry name" value="Succ_DH_anchor"/>
</dbReference>
<dbReference type="InterPro" id="IPR034804">
    <property type="entry name" value="SQR/QFR_C/D"/>
</dbReference>
<dbReference type="EMBL" id="UHIA01000003">
    <property type="protein sequence ID" value="SUO92764.1"/>
    <property type="molecule type" value="Genomic_DNA"/>
</dbReference>
<dbReference type="OrthoDB" id="9809280at2"/>
<keyword evidence="8" id="KW-0349">Heme</keyword>
<comment type="pathway">
    <text evidence="4">Carbohydrate metabolism; tricarboxylic acid cycle.</text>
</comment>
<proteinExistence type="predicted"/>
<evidence type="ECO:0000256" key="10">
    <source>
        <dbReference type="ARBA" id="ARBA00022723"/>
    </source>
</evidence>
<keyword evidence="14 15" id="KW-0472">Membrane</keyword>
<dbReference type="CDD" id="cd03495">
    <property type="entry name" value="SQR_TypeC_SdhD_like"/>
    <property type="match status" value="1"/>
</dbReference>
<evidence type="ECO:0000256" key="5">
    <source>
        <dbReference type="ARBA" id="ARBA00019425"/>
    </source>
</evidence>
<evidence type="ECO:0000256" key="9">
    <source>
        <dbReference type="ARBA" id="ARBA00022692"/>
    </source>
</evidence>
<evidence type="ECO:0000256" key="14">
    <source>
        <dbReference type="ARBA" id="ARBA00023136"/>
    </source>
</evidence>
<feature type="transmembrane region" description="Helical" evidence="15">
    <location>
        <begin position="31"/>
        <end position="49"/>
    </location>
</feature>
<keyword evidence="12 15" id="KW-1133">Transmembrane helix</keyword>
<feature type="transmembrane region" description="Helical" evidence="15">
    <location>
        <begin position="69"/>
        <end position="89"/>
    </location>
</feature>
<protein>
    <recommendedName>
        <fullName evidence="5">Succinate dehydrogenase hydrophobic membrane anchor subunit</fullName>
    </recommendedName>
</protein>
<dbReference type="InterPro" id="IPR000701">
    <property type="entry name" value="SuccDH_FuR_B_TM-su"/>
</dbReference>
<name>A0A380MJL5_9GAMM</name>
<keyword evidence="17" id="KW-1185">Reference proteome</keyword>
<dbReference type="GO" id="GO:0046872">
    <property type="term" value="F:metal ion binding"/>
    <property type="evidence" value="ECO:0007669"/>
    <property type="project" value="UniProtKB-KW"/>
</dbReference>
<keyword evidence="13" id="KW-0408">Iron</keyword>
<gene>
    <name evidence="16" type="ORF">NCTC10717_00727</name>
</gene>
<keyword evidence="6" id="KW-0813">Transport</keyword>
<dbReference type="Gene3D" id="1.20.1300.10">
    <property type="entry name" value="Fumarate reductase/succinate dehydrogenase, transmembrane subunit"/>
    <property type="match status" value="1"/>
</dbReference>
<sequence>MSSVFQALKRAKGLGSGHNGTHHFIVQRTTAVILIPVVLYFLCSIISLVGAETFHEVLAWFRNPFNSGMAIVFFLTGFYHAALGVQVVIEDYVHQEPVKWLALIAVKAVCVIFAAVAVVSILRLALGY</sequence>
<dbReference type="NCBIfam" id="TIGR02968">
    <property type="entry name" value="succ_dehyd_anc"/>
    <property type="match status" value="1"/>
</dbReference>
<evidence type="ECO:0000256" key="12">
    <source>
        <dbReference type="ARBA" id="ARBA00022989"/>
    </source>
</evidence>
<evidence type="ECO:0000256" key="4">
    <source>
        <dbReference type="ARBA" id="ARBA00005163"/>
    </source>
</evidence>
<dbReference type="GO" id="GO:0020037">
    <property type="term" value="F:heme binding"/>
    <property type="evidence" value="ECO:0007669"/>
    <property type="project" value="InterPro"/>
</dbReference>
<reference evidence="16 17" key="1">
    <citation type="submission" date="2018-06" db="EMBL/GenBank/DDBJ databases">
        <authorList>
            <consortium name="Pathogen Informatics"/>
            <person name="Doyle S."/>
        </authorList>
    </citation>
    <scope>NUCLEOTIDE SEQUENCE [LARGE SCALE GENOMIC DNA]</scope>
    <source>
        <strain evidence="16 17">NCTC10717</strain>
    </source>
</reference>
<dbReference type="GO" id="GO:0006099">
    <property type="term" value="P:tricarboxylic acid cycle"/>
    <property type="evidence" value="ECO:0007669"/>
    <property type="project" value="UniProtKB-UniPathway"/>
</dbReference>
<evidence type="ECO:0000256" key="3">
    <source>
        <dbReference type="ARBA" id="ARBA00004141"/>
    </source>
</evidence>
<dbReference type="AlphaFoldDB" id="A0A380MJL5"/>
<keyword evidence="9 15" id="KW-0812">Transmembrane</keyword>
<evidence type="ECO:0000256" key="15">
    <source>
        <dbReference type="SAM" id="Phobius"/>
    </source>
</evidence>
<dbReference type="Proteomes" id="UP000254575">
    <property type="component" value="Unassembled WGS sequence"/>
</dbReference>
<evidence type="ECO:0000256" key="1">
    <source>
        <dbReference type="ARBA" id="ARBA00001971"/>
    </source>
</evidence>
<keyword evidence="11" id="KW-0249">Electron transport</keyword>
<comment type="cofactor">
    <cofactor evidence="1">
        <name>heme</name>
        <dbReference type="ChEBI" id="CHEBI:30413"/>
    </cofactor>
</comment>
<accession>A0A380MJL5</accession>
<evidence type="ECO:0000256" key="7">
    <source>
        <dbReference type="ARBA" id="ARBA00022532"/>
    </source>
</evidence>
<dbReference type="SUPFAM" id="SSF81343">
    <property type="entry name" value="Fumarate reductase respiratory complex transmembrane subunits"/>
    <property type="match status" value="1"/>
</dbReference>
<organism evidence="16 17">
    <name type="scientific">Suttonella indologenes</name>
    <dbReference type="NCBI Taxonomy" id="13276"/>
    <lineage>
        <taxon>Bacteria</taxon>
        <taxon>Pseudomonadati</taxon>
        <taxon>Pseudomonadota</taxon>
        <taxon>Gammaproteobacteria</taxon>
        <taxon>Cardiobacteriales</taxon>
        <taxon>Cardiobacteriaceae</taxon>
        <taxon>Suttonella</taxon>
    </lineage>
</organism>
<feature type="transmembrane region" description="Helical" evidence="15">
    <location>
        <begin position="101"/>
        <end position="126"/>
    </location>
</feature>
<comment type="function">
    <text evidence="2">Membrane-anchoring subunit of succinate dehydrogenase (SDH).</text>
</comment>
<dbReference type="RefSeq" id="WP_115217988.1">
    <property type="nucleotide sequence ID" value="NZ_UHIA01000003.1"/>
</dbReference>
<evidence type="ECO:0000256" key="11">
    <source>
        <dbReference type="ARBA" id="ARBA00022982"/>
    </source>
</evidence>
<dbReference type="Pfam" id="PF01127">
    <property type="entry name" value="Sdh_cyt"/>
    <property type="match status" value="1"/>
</dbReference>
<evidence type="ECO:0000256" key="2">
    <source>
        <dbReference type="ARBA" id="ARBA00004050"/>
    </source>
</evidence>